<dbReference type="EMBL" id="FMCR01000005">
    <property type="protein sequence ID" value="SCF29987.1"/>
    <property type="molecule type" value="Genomic_DNA"/>
</dbReference>
<dbReference type="SMART" id="SM00421">
    <property type="entry name" value="HTH_LUXR"/>
    <property type="match status" value="1"/>
</dbReference>
<dbReference type="GO" id="GO:0006355">
    <property type="term" value="P:regulation of DNA-templated transcription"/>
    <property type="evidence" value="ECO:0007669"/>
    <property type="project" value="InterPro"/>
</dbReference>
<proteinExistence type="predicted"/>
<evidence type="ECO:0000259" key="3">
    <source>
        <dbReference type="PROSITE" id="PS50043"/>
    </source>
</evidence>
<dbReference type="SUPFAM" id="SSF52172">
    <property type="entry name" value="CheY-like"/>
    <property type="match status" value="1"/>
</dbReference>
<dbReference type="RefSeq" id="WP_091405353.1">
    <property type="nucleotide sequence ID" value="NZ_FMCR01000005.1"/>
</dbReference>
<dbReference type="AlphaFoldDB" id="A0A1C4ZAN7"/>
<name>A0A1C4ZAN7_9ACTN</name>
<keyword evidence="1" id="KW-0238">DNA-binding</keyword>
<comment type="caution">
    <text evidence="2">Lacks conserved residue(s) required for the propagation of feature annotation.</text>
</comment>
<dbReference type="STRING" id="285676.GA0070561_5158"/>
<dbReference type="Pfam" id="PF00196">
    <property type="entry name" value="GerE"/>
    <property type="match status" value="1"/>
</dbReference>
<dbReference type="GO" id="GO:0003677">
    <property type="term" value="F:DNA binding"/>
    <property type="evidence" value="ECO:0007669"/>
    <property type="project" value="UniProtKB-KW"/>
</dbReference>
<sequence>MVIHVVVAEDMGLLRGALCAALSREEDMKVVADVEGVGELLTVVRRCRPQVVVLALTPELPDPVEVVARIDVEAPHAAVLAMSPRWSPALVEAALAAGARGLVGKDCSLAELVRAIRALAAGERAIDPAAAIAVLSPPEMPLTPREMDVLRMAAEGLPLKEIAVRLYLAHGTVRNHLSVILRKTGARNRLEAVSRARRNGWL</sequence>
<dbReference type="PANTHER" id="PTHR43214:SF42">
    <property type="entry name" value="TRANSCRIPTIONAL REGULATORY PROTEIN DESR"/>
    <property type="match status" value="1"/>
</dbReference>
<evidence type="ECO:0000313" key="6">
    <source>
        <dbReference type="Proteomes" id="UP000198864"/>
    </source>
</evidence>
<evidence type="ECO:0000256" key="1">
    <source>
        <dbReference type="ARBA" id="ARBA00023125"/>
    </source>
</evidence>
<dbReference type="GO" id="GO:0000160">
    <property type="term" value="P:phosphorelay signal transduction system"/>
    <property type="evidence" value="ECO:0007669"/>
    <property type="project" value="InterPro"/>
</dbReference>
<dbReference type="InterPro" id="IPR000792">
    <property type="entry name" value="Tscrpt_reg_LuxR_C"/>
</dbReference>
<feature type="domain" description="HTH luxR-type" evidence="3">
    <location>
        <begin position="134"/>
        <end position="200"/>
    </location>
</feature>
<dbReference type="PROSITE" id="PS50043">
    <property type="entry name" value="HTH_LUXR_2"/>
    <property type="match status" value="1"/>
</dbReference>
<accession>A0A1C4ZAN7</accession>
<dbReference type="PANTHER" id="PTHR43214">
    <property type="entry name" value="TWO-COMPONENT RESPONSE REGULATOR"/>
    <property type="match status" value="1"/>
</dbReference>
<protein>
    <submittedName>
        <fullName evidence="5">Two component transcriptional regulator, LuxR family</fullName>
    </submittedName>
</protein>
<reference evidence="5 6" key="1">
    <citation type="submission" date="2016-06" db="EMBL/GenBank/DDBJ databases">
        <authorList>
            <person name="Kjaerup R.B."/>
            <person name="Dalgaard T.S."/>
            <person name="Juul-Madsen H.R."/>
        </authorList>
    </citation>
    <scope>NUCLEOTIDE SEQUENCE [LARGE SCALE GENOMIC DNA]</scope>
    <source>
        <strain evidence="5 6">DSM 44871</strain>
    </source>
</reference>
<dbReference type="Gene3D" id="3.40.50.2300">
    <property type="match status" value="1"/>
</dbReference>
<gene>
    <name evidence="5" type="ORF">GA0070561_5158</name>
</gene>
<organism evidence="5 6">
    <name type="scientific">Micromonospora saelicesensis</name>
    <dbReference type="NCBI Taxonomy" id="285676"/>
    <lineage>
        <taxon>Bacteria</taxon>
        <taxon>Bacillati</taxon>
        <taxon>Actinomycetota</taxon>
        <taxon>Actinomycetes</taxon>
        <taxon>Micromonosporales</taxon>
        <taxon>Micromonosporaceae</taxon>
        <taxon>Micromonospora</taxon>
    </lineage>
</organism>
<dbReference type="Pfam" id="PF00072">
    <property type="entry name" value="Response_reg"/>
    <property type="match status" value="1"/>
</dbReference>
<dbReference type="CDD" id="cd06170">
    <property type="entry name" value="LuxR_C_like"/>
    <property type="match status" value="1"/>
</dbReference>
<feature type="domain" description="Response regulatory" evidence="4">
    <location>
        <begin position="4"/>
        <end position="120"/>
    </location>
</feature>
<dbReference type="SUPFAM" id="SSF46894">
    <property type="entry name" value="C-terminal effector domain of the bipartite response regulators"/>
    <property type="match status" value="1"/>
</dbReference>
<evidence type="ECO:0000259" key="4">
    <source>
        <dbReference type="PROSITE" id="PS50110"/>
    </source>
</evidence>
<dbReference type="InterPro" id="IPR016032">
    <property type="entry name" value="Sig_transdc_resp-reg_C-effctor"/>
</dbReference>
<dbReference type="InterPro" id="IPR039420">
    <property type="entry name" value="WalR-like"/>
</dbReference>
<dbReference type="InterPro" id="IPR011006">
    <property type="entry name" value="CheY-like_superfamily"/>
</dbReference>
<evidence type="ECO:0000313" key="5">
    <source>
        <dbReference type="EMBL" id="SCF29987.1"/>
    </source>
</evidence>
<dbReference type="SMART" id="SM00448">
    <property type="entry name" value="REC"/>
    <property type="match status" value="1"/>
</dbReference>
<evidence type="ECO:0000256" key="2">
    <source>
        <dbReference type="PROSITE-ProRule" id="PRU00169"/>
    </source>
</evidence>
<dbReference type="PROSITE" id="PS50110">
    <property type="entry name" value="RESPONSE_REGULATORY"/>
    <property type="match status" value="1"/>
</dbReference>
<dbReference type="Proteomes" id="UP000198864">
    <property type="component" value="Unassembled WGS sequence"/>
</dbReference>
<dbReference type="InterPro" id="IPR001789">
    <property type="entry name" value="Sig_transdc_resp-reg_receiver"/>
</dbReference>
<dbReference type="PRINTS" id="PR00038">
    <property type="entry name" value="HTHLUXR"/>
</dbReference>